<dbReference type="Pfam" id="PF02687">
    <property type="entry name" value="FtsX"/>
    <property type="match status" value="2"/>
</dbReference>
<feature type="domain" description="ABC3 transporter permease C-terminal" evidence="7">
    <location>
        <begin position="724"/>
        <end position="838"/>
    </location>
</feature>
<accession>A0A401UCP5</accession>
<feature type="transmembrane region" description="Helical" evidence="6">
    <location>
        <begin position="341"/>
        <end position="361"/>
    </location>
</feature>
<dbReference type="EMBL" id="BHXQ01000005">
    <property type="protein sequence ID" value="GCC52653.1"/>
    <property type="molecule type" value="Genomic_DNA"/>
</dbReference>
<dbReference type="Pfam" id="PF12704">
    <property type="entry name" value="MacB_PCD"/>
    <property type="match status" value="1"/>
</dbReference>
<keyword evidence="2" id="KW-1003">Cell membrane</keyword>
<name>A0A401UCP5_9BACT</name>
<evidence type="ECO:0000259" key="8">
    <source>
        <dbReference type="Pfam" id="PF12704"/>
    </source>
</evidence>
<dbReference type="GO" id="GO:0005886">
    <property type="term" value="C:plasma membrane"/>
    <property type="evidence" value="ECO:0007669"/>
    <property type="project" value="UniProtKB-SubCell"/>
</dbReference>
<comment type="caution">
    <text evidence="9">The sequence shown here is derived from an EMBL/GenBank/DDBJ whole genome shotgun (WGS) entry which is preliminary data.</text>
</comment>
<reference evidence="9 10" key="1">
    <citation type="submission" date="2018-11" db="EMBL/GenBank/DDBJ databases">
        <title>Chryseotalea sanarue gen. nov., sp., nov., a member of the family Cytophagaceae, isolated from a brackish lake in Hamamatsu Japan.</title>
        <authorList>
            <person name="Maejima Y."/>
            <person name="Iino T."/>
            <person name="Muraguchi Y."/>
            <person name="Fukuda K."/>
            <person name="Ohkuma M."/>
            <person name="Moriuchi R."/>
            <person name="Dohra H."/>
            <person name="Kimbara K."/>
            <person name="Shintani M."/>
        </authorList>
    </citation>
    <scope>NUCLEOTIDE SEQUENCE [LARGE SCALE GENOMIC DNA]</scope>
    <source>
        <strain evidence="9 10">Ys</strain>
    </source>
</reference>
<organism evidence="9 10">
    <name type="scientific">Chryseotalea sanaruensis</name>
    <dbReference type="NCBI Taxonomy" id="2482724"/>
    <lineage>
        <taxon>Bacteria</taxon>
        <taxon>Pseudomonadati</taxon>
        <taxon>Bacteroidota</taxon>
        <taxon>Cytophagia</taxon>
        <taxon>Cytophagales</taxon>
        <taxon>Chryseotaleaceae</taxon>
        <taxon>Chryseotalea</taxon>
    </lineage>
</organism>
<evidence type="ECO:0000256" key="3">
    <source>
        <dbReference type="ARBA" id="ARBA00022692"/>
    </source>
</evidence>
<feature type="transmembrane region" description="Helical" evidence="6">
    <location>
        <begin position="773"/>
        <end position="796"/>
    </location>
</feature>
<feature type="transmembrane region" description="Helical" evidence="6">
    <location>
        <begin position="79"/>
        <end position="98"/>
    </location>
</feature>
<dbReference type="PANTHER" id="PTHR30572:SF18">
    <property type="entry name" value="ABC-TYPE MACROLIDE FAMILY EXPORT SYSTEM PERMEASE COMPONENT 2"/>
    <property type="match status" value="1"/>
</dbReference>
<protein>
    <submittedName>
        <fullName evidence="9">ABC transporter permease</fullName>
    </submittedName>
</protein>
<evidence type="ECO:0000256" key="4">
    <source>
        <dbReference type="ARBA" id="ARBA00022989"/>
    </source>
</evidence>
<keyword evidence="10" id="KW-1185">Reference proteome</keyword>
<feature type="domain" description="ABC3 transporter permease C-terminal" evidence="7">
    <location>
        <begin position="347"/>
        <end position="463"/>
    </location>
</feature>
<evidence type="ECO:0000256" key="1">
    <source>
        <dbReference type="ARBA" id="ARBA00004651"/>
    </source>
</evidence>
<dbReference type="InterPro" id="IPR050250">
    <property type="entry name" value="Macrolide_Exporter_MacB"/>
</dbReference>
<dbReference type="Proteomes" id="UP000288227">
    <property type="component" value="Unassembled WGS sequence"/>
</dbReference>
<feature type="transmembrane region" description="Helical" evidence="6">
    <location>
        <begin position="392"/>
        <end position="416"/>
    </location>
</feature>
<dbReference type="GO" id="GO:0022857">
    <property type="term" value="F:transmembrane transporter activity"/>
    <property type="evidence" value="ECO:0007669"/>
    <property type="project" value="TreeGrafter"/>
</dbReference>
<feature type="transmembrane region" description="Helical" evidence="6">
    <location>
        <begin position="436"/>
        <end position="460"/>
    </location>
</feature>
<evidence type="ECO:0000259" key="7">
    <source>
        <dbReference type="Pfam" id="PF02687"/>
    </source>
</evidence>
<feature type="transmembrane region" description="Helical" evidence="6">
    <location>
        <begin position="721"/>
        <end position="746"/>
    </location>
</feature>
<gene>
    <name evidence="9" type="ORF">SanaruYs_28910</name>
</gene>
<evidence type="ECO:0000313" key="10">
    <source>
        <dbReference type="Proteomes" id="UP000288227"/>
    </source>
</evidence>
<proteinExistence type="predicted"/>
<keyword evidence="3 6" id="KW-0812">Transmembrane</keyword>
<dbReference type="InterPro" id="IPR003838">
    <property type="entry name" value="ABC3_permease_C"/>
</dbReference>
<feature type="transmembrane region" description="Helical" evidence="6">
    <location>
        <begin position="808"/>
        <end position="827"/>
    </location>
</feature>
<keyword evidence="4 6" id="KW-1133">Transmembrane helix</keyword>
<dbReference type="AlphaFoldDB" id="A0A401UCP5"/>
<comment type="subcellular location">
    <subcellularLocation>
        <location evidence="1">Cell membrane</location>
        <topology evidence="1">Multi-pass membrane protein</topology>
    </subcellularLocation>
</comment>
<feature type="domain" description="MacB-like periplasmic core" evidence="8">
    <location>
        <begin position="78"/>
        <end position="292"/>
    </location>
</feature>
<keyword evidence="5 6" id="KW-0472">Membrane</keyword>
<evidence type="ECO:0000256" key="5">
    <source>
        <dbReference type="ARBA" id="ARBA00023136"/>
    </source>
</evidence>
<dbReference type="PANTHER" id="PTHR30572">
    <property type="entry name" value="MEMBRANE COMPONENT OF TRANSPORTER-RELATED"/>
    <property type="match status" value="1"/>
</dbReference>
<sequence length="845" mass="96202">MWYCRADLLEEIQGDAYELYTRQVKESKFKADLQFIWNVLRFFRIRNIAKIKITPPGIMLKSYLLIGLRNALRNGATSFINTFGLAIGIAGAITIFIFTDQFLHTDDFQLKRDRIYQVTNVVNRDNNKVTLGDVPMALGEALQNNVPGIEKIVRMELGDGAVRVGNTVFSEQLYFVDSSFFSVFNFPFVEGDVSALDSKKSIVITQKMATKYFGNKTCLGETLSIKFSANRVEEFTVTAVINQPASNTIYFNFLLPIDVYFDLRKEQVNDWRYLTDGLFVLMQPNHKGEEMESTLERLVTLQHASSPEWLTEKFKVYSYQSLSNQAHEIESGLAGPGNPQGVYVLCVIAFVLLMLACFNYMNISVATVSTRLKEIGIRKVIGSSRQEIMKQFVIESFVLCSFSLLAGLIMAYFFFMPWLNALMDYEIPFAFSSAQSLVYFFASLLLLIVIVSGVYPAAYISNFKPVSILKGKEKFGQRSMFSRVLLTVQFVLSFMTIVGCFVFIDNSFYLSKKDWGYNHDQNIVVPLASSTQYLPLRDLVSTQKNIIGYAGSKDHIAWWNPRSSVEQAGQRYEIVSYKVGFDYLETMNVRLKEGRLFDKEIQSDAIESVVVNEKFVSTMGWNKPIGQIFEYDSIKRVVIGVVQNFHYDDFYRDILPVMFSVTNEESYNYMSIKIEEGNTLATEAWLREAWKKVAPDDPYEGALQDKAFSNWVRNNGQEIRLLSFIAAMSILLSCLGLFGLVSYNITRRLKEFSVRKIFGANTLQVFRLMSLDYVWILSIAFIIGAPTGFFLMDALVHHIYKDPQTAGPAPFIIAILLMIVTVVFTIGSQMKRVAEENPAKTLRSE</sequence>
<evidence type="ECO:0000256" key="6">
    <source>
        <dbReference type="SAM" id="Phobius"/>
    </source>
</evidence>
<evidence type="ECO:0000256" key="2">
    <source>
        <dbReference type="ARBA" id="ARBA00022475"/>
    </source>
</evidence>
<feature type="transmembrane region" description="Helical" evidence="6">
    <location>
        <begin position="481"/>
        <end position="504"/>
    </location>
</feature>
<dbReference type="InterPro" id="IPR025857">
    <property type="entry name" value="MacB_PCD"/>
</dbReference>
<evidence type="ECO:0000313" key="9">
    <source>
        <dbReference type="EMBL" id="GCC52653.1"/>
    </source>
</evidence>